<keyword evidence="2" id="KW-0732">Signal</keyword>
<dbReference type="AlphaFoldDB" id="A0AAV9HV02"/>
<evidence type="ECO:0000313" key="4">
    <source>
        <dbReference type="Proteomes" id="UP001321749"/>
    </source>
</evidence>
<gene>
    <name evidence="3" type="ORF">QBC42DRAFT_263138</name>
</gene>
<sequence>MFRRYVALVLVLQAICLCITTAARQTTSTVFSGSIQTPQTTATAESTDWTATATGTETVTTTMEPVIEVEVSLPTVLPEKKDLPVPFNTPRKKTIEYRYLAIIALPAVLSLLFLAYSQWRKSRPTFSDCRCWHCRLAIVHFCRPVHIHCCAECPKCRAYEEAQRVQPAEGLGMSQPALSGSPIIGRLRNSVGGSGDDTAMMVRRD</sequence>
<feature type="chain" id="PRO_5043698547" evidence="2">
    <location>
        <begin position="23"/>
        <end position="205"/>
    </location>
</feature>
<keyword evidence="1" id="KW-0472">Membrane</keyword>
<keyword evidence="4" id="KW-1185">Reference proteome</keyword>
<feature type="signal peptide" evidence="2">
    <location>
        <begin position="1"/>
        <end position="22"/>
    </location>
</feature>
<protein>
    <submittedName>
        <fullName evidence="3">Uncharacterized protein</fullName>
    </submittedName>
</protein>
<evidence type="ECO:0000256" key="2">
    <source>
        <dbReference type="SAM" id="SignalP"/>
    </source>
</evidence>
<proteinExistence type="predicted"/>
<name>A0AAV9HV02_9PEZI</name>
<evidence type="ECO:0000313" key="3">
    <source>
        <dbReference type="EMBL" id="KAK4464517.1"/>
    </source>
</evidence>
<keyword evidence="1" id="KW-1133">Transmembrane helix</keyword>
<keyword evidence="1" id="KW-0812">Transmembrane</keyword>
<reference evidence="3" key="1">
    <citation type="journal article" date="2023" name="Mol. Phylogenet. Evol.">
        <title>Genome-scale phylogeny and comparative genomics of the fungal order Sordariales.</title>
        <authorList>
            <person name="Hensen N."/>
            <person name="Bonometti L."/>
            <person name="Westerberg I."/>
            <person name="Brannstrom I.O."/>
            <person name="Guillou S."/>
            <person name="Cros-Aarteil S."/>
            <person name="Calhoun S."/>
            <person name="Haridas S."/>
            <person name="Kuo A."/>
            <person name="Mondo S."/>
            <person name="Pangilinan J."/>
            <person name="Riley R."/>
            <person name="LaButti K."/>
            <person name="Andreopoulos B."/>
            <person name="Lipzen A."/>
            <person name="Chen C."/>
            <person name="Yan M."/>
            <person name="Daum C."/>
            <person name="Ng V."/>
            <person name="Clum A."/>
            <person name="Steindorff A."/>
            <person name="Ohm R.A."/>
            <person name="Martin F."/>
            <person name="Silar P."/>
            <person name="Natvig D.O."/>
            <person name="Lalanne C."/>
            <person name="Gautier V."/>
            <person name="Ament-Velasquez S.L."/>
            <person name="Kruys A."/>
            <person name="Hutchinson M.I."/>
            <person name="Powell A.J."/>
            <person name="Barry K."/>
            <person name="Miller A.N."/>
            <person name="Grigoriev I.V."/>
            <person name="Debuchy R."/>
            <person name="Gladieux P."/>
            <person name="Hiltunen Thoren M."/>
            <person name="Johannesson H."/>
        </authorList>
    </citation>
    <scope>NUCLEOTIDE SEQUENCE</scope>
    <source>
        <strain evidence="3">PSN324</strain>
    </source>
</reference>
<feature type="transmembrane region" description="Helical" evidence="1">
    <location>
        <begin position="97"/>
        <end position="116"/>
    </location>
</feature>
<comment type="caution">
    <text evidence="3">The sequence shown here is derived from an EMBL/GenBank/DDBJ whole genome shotgun (WGS) entry which is preliminary data.</text>
</comment>
<dbReference type="EMBL" id="MU864947">
    <property type="protein sequence ID" value="KAK4464517.1"/>
    <property type="molecule type" value="Genomic_DNA"/>
</dbReference>
<evidence type="ECO:0000256" key="1">
    <source>
        <dbReference type="SAM" id="Phobius"/>
    </source>
</evidence>
<organism evidence="3 4">
    <name type="scientific">Cladorrhinum samala</name>
    <dbReference type="NCBI Taxonomy" id="585594"/>
    <lineage>
        <taxon>Eukaryota</taxon>
        <taxon>Fungi</taxon>
        <taxon>Dikarya</taxon>
        <taxon>Ascomycota</taxon>
        <taxon>Pezizomycotina</taxon>
        <taxon>Sordariomycetes</taxon>
        <taxon>Sordariomycetidae</taxon>
        <taxon>Sordariales</taxon>
        <taxon>Podosporaceae</taxon>
        <taxon>Cladorrhinum</taxon>
    </lineage>
</organism>
<dbReference type="Proteomes" id="UP001321749">
    <property type="component" value="Unassembled WGS sequence"/>
</dbReference>
<accession>A0AAV9HV02</accession>
<reference evidence="3" key="2">
    <citation type="submission" date="2023-06" db="EMBL/GenBank/DDBJ databases">
        <authorList>
            <consortium name="Lawrence Berkeley National Laboratory"/>
            <person name="Mondo S.J."/>
            <person name="Hensen N."/>
            <person name="Bonometti L."/>
            <person name="Westerberg I."/>
            <person name="Brannstrom I.O."/>
            <person name="Guillou S."/>
            <person name="Cros-Aarteil S."/>
            <person name="Calhoun S."/>
            <person name="Haridas S."/>
            <person name="Kuo A."/>
            <person name="Pangilinan J."/>
            <person name="Riley R."/>
            <person name="Labutti K."/>
            <person name="Andreopoulos B."/>
            <person name="Lipzen A."/>
            <person name="Chen C."/>
            <person name="Yanf M."/>
            <person name="Daum C."/>
            <person name="Ng V."/>
            <person name="Clum A."/>
            <person name="Steindorff A."/>
            <person name="Ohm R."/>
            <person name="Martin F."/>
            <person name="Silar P."/>
            <person name="Natvig D."/>
            <person name="Lalanne C."/>
            <person name="Gautier V."/>
            <person name="Ament-Velasquez S.L."/>
            <person name="Kruys A."/>
            <person name="Hutchinson M.I."/>
            <person name="Powell A.J."/>
            <person name="Barry K."/>
            <person name="Miller A.N."/>
            <person name="Grigoriev I.V."/>
            <person name="Debuchy R."/>
            <person name="Gladieux P."/>
            <person name="Thoren M.H."/>
            <person name="Johannesson H."/>
        </authorList>
    </citation>
    <scope>NUCLEOTIDE SEQUENCE</scope>
    <source>
        <strain evidence="3">PSN324</strain>
    </source>
</reference>